<evidence type="ECO:0000256" key="5">
    <source>
        <dbReference type="ARBA" id="ARBA00022741"/>
    </source>
</evidence>
<dbReference type="InterPro" id="IPR004358">
    <property type="entry name" value="Sig_transdc_His_kin-like_C"/>
</dbReference>
<dbReference type="SMART" id="SM00091">
    <property type="entry name" value="PAS"/>
    <property type="match status" value="1"/>
</dbReference>
<dbReference type="NCBIfam" id="TIGR00229">
    <property type="entry name" value="sensory_box"/>
    <property type="match status" value="1"/>
</dbReference>
<dbReference type="SUPFAM" id="SSF55874">
    <property type="entry name" value="ATPase domain of HSP90 chaperone/DNA topoisomerase II/histidine kinase"/>
    <property type="match status" value="1"/>
</dbReference>
<dbReference type="Pfam" id="PF00989">
    <property type="entry name" value="PAS"/>
    <property type="match status" value="1"/>
</dbReference>
<keyword evidence="5" id="KW-0547">Nucleotide-binding</keyword>
<evidence type="ECO:0000256" key="1">
    <source>
        <dbReference type="ARBA" id="ARBA00000085"/>
    </source>
</evidence>
<evidence type="ECO:0000259" key="10">
    <source>
        <dbReference type="PROSITE" id="PS50109"/>
    </source>
</evidence>
<dbReference type="InterPro" id="IPR035965">
    <property type="entry name" value="PAS-like_dom_sf"/>
</dbReference>
<keyword evidence="14" id="KW-1185">Reference proteome</keyword>
<dbReference type="GO" id="GO:0000155">
    <property type="term" value="F:phosphorelay sensor kinase activity"/>
    <property type="evidence" value="ECO:0007669"/>
    <property type="project" value="InterPro"/>
</dbReference>
<keyword evidence="9" id="KW-0812">Transmembrane</keyword>
<evidence type="ECO:0000256" key="2">
    <source>
        <dbReference type="ARBA" id="ARBA00012438"/>
    </source>
</evidence>
<dbReference type="Proteomes" id="UP000292781">
    <property type="component" value="Unassembled WGS sequence"/>
</dbReference>
<keyword evidence="3" id="KW-0597">Phosphoprotein</keyword>
<dbReference type="Gene3D" id="1.10.287.130">
    <property type="match status" value="1"/>
</dbReference>
<dbReference type="PROSITE" id="PS50113">
    <property type="entry name" value="PAC"/>
    <property type="match status" value="1"/>
</dbReference>
<comment type="caution">
    <text evidence="13">The sequence shown here is derived from an EMBL/GenBank/DDBJ whole genome shotgun (WGS) entry which is preliminary data.</text>
</comment>
<comment type="catalytic activity">
    <reaction evidence="1">
        <text>ATP + protein L-histidine = ADP + protein N-phospho-L-histidine.</text>
        <dbReference type="EC" id="2.7.13.3"/>
    </reaction>
</comment>
<evidence type="ECO:0000256" key="6">
    <source>
        <dbReference type="ARBA" id="ARBA00022777"/>
    </source>
</evidence>
<dbReference type="InterPro" id="IPR000014">
    <property type="entry name" value="PAS"/>
</dbReference>
<dbReference type="Pfam" id="PF02518">
    <property type="entry name" value="HATPase_c"/>
    <property type="match status" value="1"/>
</dbReference>
<dbReference type="SUPFAM" id="SSF55785">
    <property type="entry name" value="PYP-like sensor domain (PAS domain)"/>
    <property type="match status" value="1"/>
</dbReference>
<dbReference type="InterPro" id="IPR000700">
    <property type="entry name" value="PAS-assoc_C"/>
</dbReference>
<protein>
    <recommendedName>
        <fullName evidence="2">histidine kinase</fullName>
        <ecNumber evidence="2">2.7.13.3</ecNumber>
    </recommendedName>
</protein>
<evidence type="ECO:0000256" key="4">
    <source>
        <dbReference type="ARBA" id="ARBA00022679"/>
    </source>
</evidence>
<dbReference type="InterPro" id="IPR036890">
    <property type="entry name" value="HATPase_C_sf"/>
</dbReference>
<feature type="domain" description="Histidine kinase" evidence="10">
    <location>
        <begin position="410"/>
        <end position="624"/>
    </location>
</feature>
<keyword evidence="9" id="KW-1133">Transmembrane helix</keyword>
<dbReference type="Gene3D" id="3.30.565.10">
    <property type="entry name" value="Histidine kinase-like ATPase, C-terminal domain"/>
    <property type="match status" value="1"/>
</dbReference>
<dbReference type="EC" id="2.7.13.3" evidence="2"/>
<dbReference type="Gene3D" id="3.30.450.20">
    <property type="entry name" value="PAS domain"/>
    <property type="match status" value="1"/>
</dbReference>
<keyword evidence="6" id="KW-0418">Kinase</keyword>
<reference evidence="13 14" key="1">
    <citation type="submission" date="2019-02" db="EMBL/GenBank/DDBJ databases">
        <title>Siculibacillus lacustris gen. nov., sp. nov., a new rosette-forming bacterium isolated from a freshwater crater lake (Lake St. Ana, Romania).</title>
        <authorList>
            <person name="Felfoldi T."/>
            <person name="Marton Z."/>
            <person name="Szabo A."/>
            <person name="Mentes A."/>
            <person name="Boka K."/>
            <person name="Marialigeti K."/>
            <person name="Mathe I."/>
            <person name="Koncz M."/>
            <person name="Schumann P."/>
            <person name="Toth E."/>
        </authorList>
    </citation>
    <scope>NUCLEOTIDE SEQUENCE [LARGE SCALE GENOMIC DNA]</scope>
    <source>
        <strain evidence="13 14">SA-279</strain>
    </source>
</reference>
<dbReference type="OrthoDB" id="226486at2"/>
<dbReference type="GO" id="GO:0006355">
    <property type="term" value="P:regulation of DNA-templated transcription"/>
    <property type="evidence" value="ECO:0007669"/>
    <property type="project" value="InterPro"/>
</dbReference>
<dbReference type="SUPFAM" id="SSF47384">
    <property type="entry name" value="Homodimeric domain of signal transducing histidine kinase"/>
    <property type="match status" value="1"/>
</dbReference>
<dbReference type="GO" id="GO:0005524">
    <property type="term" value="F:ATP binding"/>
    <property type="evidence" value="ECO:0007669"/>
    <property type="project" value="UniProtKB-KW"/>
</dbReference>
<evidence type="ECO:0000259" key="11">
    <source>
        <dbReference type="PROSITE" id="PS50112"/>
    </source>
</evidence>
<dbReference type="InterPro" id="IPR005467">
    <property type="entry name" value="His_kinase_dom"/>
</dbReference>
<dbReference type="InterPro" id="IPR036097">
    <property type="entry name" value="HisK_dim/P_sf"/>
</dbReference>
<dbReference type="InterPro" id="IPR001610">
    <property type="entry name" value="PAC"/>
</dbReference>
<dbReference type="PROSITE" id="PS50109">
    <property type="entry name" value="HIS_KIN"/>
    <property type="match status" value="1"/>
</dbReference>
<dbReference type="Pfam" id="PF00512">
    <property type="entry name" value="HisKA"/>
    <property type="match status" value="1"/>
</dbReference>
<dbReference type="InterPro" id="IPR003661">
    <property type="entry name" value="HisK_dim/P_dom"/>
</dbReference>
<dbReference type="PANTHER" id="PTHR43065">
    <property type="entry name" value="SENSOR HISTIDINE KINASE"/>
    <property type="match status" value="1"/>
</dbReference>
<dbReference type="SMART" id="SM00388">
    <property type="entry name" value="HisKA"/>
    <property type="match status" value="1"/>
</dbReference>
<name>A0A4Q9VJN2_9HYPH</name>
<evidence type="ECO:0000256" key="9">
    <source>
        <dbReference type="SAM" id="Phobius"/>
    </source>
</evidence>
<sequence>MPLAAILAIVALLGSLVWFADRSEREEARDALIRDALWVEQALRFQIEAARDSVERLALDLAAGPVAVEGVAARLRTLIATHQEVAGVDWFDAEGRVELSVPPADPAAAPAVAPELRMRGFGLAHAVPGTGYVVDLVTPVQARATRVGTLVTHVRLDRLVTAHVPWWITQNSRVALTARDGVELAAKSSLDPGPVALRHELSFDPPLPDVVLVLAAHHRGTNLARNSLVAAILGLAAVAVGSLVALMRHYRRRLDAEQSLEEAEALRRAMEESLTVGMRARDLDGRIIYVNPAFCRMVGFRAEELVGHPPPMPYWLPDLVDETLARHKALTDGTLGPSSFETRFRRADGSIFDVLVYEARLVDADGVHRGWMGSIIDVTARKRAEELDRLQTEKLTHTARLITMGEMASTLSHELNQPLAAIASYAAGCLNLLRDGRSGGEMITALEKVEAQARRAGGIIRRVHDFVRKREPRFAPLDVAELIGDLAAFVTPDARKAGVEIEIAALPPNLTVEADRILMEQVLLNLMRNGIEAMAATPAGDRRLGIAAQADDGHVVVSIADRGSGVDPTTADRLFTPFFTTKPEGMGMGLNICRTIVELHQGRLDFTARPGGGTIFAVTLPLKIREATA</sequence>
<organism evidence="13 14">
    <name type="scientific">Siculibacillus lacustris</name>
    <dbReference type="NCBI Taxonomy" id="1549641"/>
    <lineage>
        <taxon>Bacteria</taxon>
        <taxon>Pseudomonadati</taxon>
        <taxon>Pseudomonadota</taxon>
        <taxon>Alphaproteobacteria</taxon>
        <taxon>Hyphomicrobiales</taxon>
        <taxon>Ancalomicrobiaceae</taxon>
        <taxon>Siculibacillus</taxon>
    </lineage>
</organism>
<dbReference type="AlphaFoldDB" id="A0A4Q9VJN2"/>
<dbReference type="InterPro" id="IPR003594">
    <property type="entry name" value="HATPase_dom"/>
</dbReference>
<keyword evidence="7" id="KW-0067">ATP-binding</keyword>
<feature type="domain" description="PAC" evidence="12">
    <location>
        <begin position="338"/>
        <end position="390"/>
    </location>
</feature>
<evidence type="ECO:0000256" key="8">
    <source>
        <dbReference type="ARBA" id="ARBA00023012"/>
    </source>
</evidence>
<gene>
    <name evidence="13" type="ORF">EYW49_17830</name>
</gene>
<evidence type="ECO:0000256" key="7">
    <source>
        <dbReference type="ARBA" id="ARBA00022840"/>
    </source>
</evidence>
<keyword evidence="4" id="KW-0808">Transferase</keyword>
<dbReference type="InterPro" id="IPR013767">
    <property type="entry name" value="PAS_fold"/>
</dbReference>
<dbReference type="EMBL" id="SJFN01000032">
    <property type="protein sequence ID" value="TBW34643.1"/>
    <property type="molecule type" value="Genomic_DNA"/>
</dbReference>
<dbReference type="CDD" id="cd00130">
    <property type="entry name" value="PAS"/>
    <property type="match status" value="1"/>
</dbReference>
<dbReference type="PANTHER" id="PTHR43065:SF10">
    <property type="entry name" value="PEROXIDE STRESS-ACTIVATED HISTIDINE KINASE MAK3"/>
    <property type="match status" value="1"/>
</dbReference>
<keyword evidence="8" id="KW-0902">Two-component regulatory system</keyword>
<dbReference type="PROSITE" id="PS50112">
    <property type="entry name" value="PAS"/>
    <property type="match status" value="1"/>
</dbReference>
<evidence type="ECO:0000313" key="13">
    <source>
        <dbReference type="EMBL" id="TBW34643.1"/>
    </source>
</evidence>
<accession>A0A4Q9VJN2</accession>
<dbReference type="PRINTS" id="PR00344">
    <property type="entry name" value="BCTRLSENSOR"/>
</dbReference>
<dbReference type="CDD" id="cd00082">
    <property type="entry name" value="HisKA"/>
    <property type="match status" value="1"/>
</dbReference>
<proteinExistence type="predicted"/>
<dbReference type="SMART" id="SM00387">
    <property type="entry name" value="HATPase_c"/>
    <property type="match status" value="1"/>
</dbReference>
<dbReference type="SMART" id="SM00086">
    <property type="entry name" value="PAC"/>
    <property type="match status" value="1"/>
</dbReference>
<feature type="transmembrane region" description="Helical" evidence="9">
    <location>
        <begin position="228"/>
        <end position="247"/>
    </location>
</feature>
<evidence type="ECO:0000259" key="12">
    <source>
        <dbReference type="PROSITE" id="PS50113"/>
    </source>
</evidence>
<evidence type="ECO:0000313" key="14">
    <source>
        <dbReference type="Proteomes" id="UP000292781"/>
    </source>
</evidence>
<keyword evidence="9" id="KW-0472">Membrane</keyword>
<feature type="domain" description="PAS" evidence="11">
    <location>
        <begin position="262"/>
        <end position="307"/>
    </location>
</feature>
<evidence type="ECO:0000256" key="3">
    <source>
        <dbReference type="ARBA" id="ARBA00022553"/>
    </source>
</evidence>